<feature type="transmembrane region" description="Helical" evidence="6">
    <location>
        <begin position="298"/>
        <end position="318"/>
    </location>
</feature>
<dbReference type="NCBIfam" id="TIGR00785">
    <property type="entry name" value="dass"/>
    <property type="match status" value="1"/>
</dbReference>
<dbReference type="Proteomes" id="UP000215148">
    <property type="component" value="Chromosome 1"/>
</dbReference>
<feature type="transmembrane region" description="Helical" evidence="6">
    <location>
        <begin position="363"/>
        <end position="382"/>
    </location>
</feature>
<evidence type="ECO:0000256" key="1">
    <source>
        <dbReference type="ARBA" id="ARBA00004141"/>
    </source>
</evidence>
<evidence type="ECO:0000256" key="5">
    <source>
        <dbReference type="ARBA" id="ARBA00023136"/>
    </source>
</evidence>
<evidence type="ECO:0000256" key="4">
    <source>
        <dbReference type="ARBA" id="ARBA00022989"/>
    </source>
</evidence>
<evidence type="ECO:0000256" key="6">
    <source>
        <dbReference type="SAM" id="Phobius"/>
    </source>
</evidence>
<feature type="transmembrane region" description="Helical" evidence="6">
    <location>
        <begin position="101"/>
        <end position="126"/>
    </location>
</feature>
<organism evidence="8 9">
    <name type="scientific">Vibrio qinghaiensis</name>
    <dbReference type="NCBI Taxonomy" id="2025808"/>
    <lineage>
        <taxon>Bacteria</taxon>
        <taxon>Pseudomonadati</taxon>
        <taxon>Pseudomonadota</taxon>
        <taxon>Gammaproteobacteria</taxon>
        <taxon>Vibrionales</taxon>
        <taxon>Vibrionaceae</taxon>
        <taxon>Vibrio</taxon>
    </lineage>
</organism>
<feature type="transmembrane region" description="Helical" evidence="6">
    <location>
        <begin position="37"/>
        <end position="55"/>
    </location>
</feature>
<evidence type="ECO:0000259" key="7">
    <source>
        <dbReference type="Pfam" id="PF03600"/>
    </source>
</evidence>
<feature type="transmembrane region" description="Helical" evidence="6">
    <location>
        <begin position="325"/>
        <end position="343"/>
    </location>
</feature>
<dbReference type="EMBL" id="CP022741">
    <property type="protein sequence ID" value="ASU21299.1"/>
    <property type="molecule type" value="Genomic_DNA"/>
</dbReference>
<proteinExistence type="predicted"/>
<dbReference type="GO" id="GO:0005886">
    <property type="term" value="C:plasma membrane"/>
    <property type="evidence" value="ECO:0007669"/>
    <property type="project" value="TreeGrafter"/>
</dbReference>
<protein>
    <submittedName>
        <fullName evidence="8">Dihydroorotate dehydrogenase</fullName>
    </submittedName>
</protein>
<dbReference type="Pfam" id="PF03600">
    <property type="entry name" value="CitMHS"/>
    <property type="match status" value="1"/>
</dbReference>
<dbReference type="PANTHER" id="PTHR10283">
    <property type="entry name" value="SOLUTE CARRIER FAMILY 13 MEMBER"/>
    <property type="match status" value="1"/>
</dbReference>
<evidence type="ECO:0000256" key="3">
    <source>
        <dbReference type="ARBA" id="ARBA00022692"/>
    </source>
</evidence>
<feature type="transmembrane region" description="Helical" evidence="6">
    <location>
        <begin position="403"/>
        <end position="429"/>
    </location>
</feature>
<feature type="domain" description="Citrate transporter-like" evidence="7">
    <location>
        <begin position="51"/>
        <end position="402"/>
    </location>
</feature>
<feature type="transmembrane region" description="Helical" evidence="6">
    <location>
        <begin position="6"/>
        <end position="25"/>
    </location>
</feature>
<keyword evidence="9" id="KW-1185">Reference proteome</keyword>
<feature type="transmembrane region" description="Helical" evidence="6">
    <location>
        <begin position="229"/>
        <end position="251"/>
    </location>
</feature>
<sequence>MPTMNTGMLIKLAICFLLPIGVLLMPIDVIPIDDLTLIQHRLLAIFLLAALLWVLEPVPVFATSILIIALELVMISDKGLHLFRSPPAGHDIGELMKYTDIFSAFSSPIIILFMGGFALAIAASKYELDNNLARVLLKPFGTQPRFIMLGLMLITAVFSMFMSNTATTVMMLALLGPIVASAPKGDLGIKALVLCIPIAANTGGIATPIGTPPNAIALQYLTGSNSIDFFSWMMMGLPFVIIQLTLAWFLLQKLFPSSEKQMVLKLNGTFQKNWRAIVVYITFAATIVLWMTTSLHGMNTYVVSIIPLAVFTLTGIMGKEELKQINWDVLWLVAGGIAIGIGLDKTGLASALAHAIDYSSLSPISVVITLSLVCWLMANFMSNTATANLLMPIAAAIGTSMESLASIGGIQSLLVVVAFSASLGMILPVSTPPNSLAYSTGLIESKDMAKTGLIIGVIGLCIVYAAALLLT</sequence>
<keyword evidence="2" id="KW-0813">Transport</keyword>
<comment type="subcellular location">
    <subcellularLocation>
        <location evidence="1">Membrane</location>
        <topology evidence="1">Multi-pass membrane protein</topology>
    </subcellularLocation>
</comment>
<dbReference type="InterPro" id="IPR001898">
    <property type="entry name" value="SLC13A/DASS"/>
</dbReference>
<dbReference type="GO" id="GO:0005315">
    <property type="term" value="F:phosphate transmembrane transporter activity"/>
    <property type="evidence" value="ECO:0007669"/>
    <property type="project" value="TreeGrafter"/>
</dbReference>
<accession>A0A223MUR4</accession>
<name>A0A223MUR4_9VIBR</name>
<feature type="transmembrane region" description="Helical" evidence="6">
    <location>
        <begin position="449"/>
        <end position="470"/>
    </location>
</feature>
<gene>
    <name evidence="8" type="ORF">CCZ37_01095</name>
</gene>
<reference evidence="8 9" key="1">
    <citation type="submission" date="2017-08" db="EMBL/GenBank/DDBJ databases">
        <title>The Vibrio qinghaiensis sp.-Q67 is a luminous bacteria isolated firstly from Qinghai lake, Qinghai province, China, which has been proved to be very sensitive to detect environmental and food pollutants. Therefore, complete genome analysis of V. qinghaiensis sp.-Q67 highlights the potential application of this strain on detection of hazards in the contaminated environments.</title>
        <authorList>
            <person name="Gong L."/>
        </authorList>
    </citation>
    <scope>NUCLEOTIDE SEQUENCE [LARGE SCALE GENOMIC DNA]</scope>
    <source>
        <strain evidence="8 9">Q67</strain>
    </source>
</reference>
<dbReference type="KEGG" id="vqi:CCZ37_01095"/>
<keyword evidence="3 6" id="KW-0812">Transmembrane</keyword>
<evidence type="ECO:0000256" key="2">
    <source>
        <dbReference type="ARBA" id="ARBA00022448"/>
    </source>
</evidence>
<dbReference type="RefSeq" id="WP_094499547.1">
    <property type="nucleotide sequence ID" value="NZ_CAWNHI010000001.1"/>
</dbReference>
<keyword evidence="5 6" id="KW-0472">Membrane</keyword>
<dbReference type="PANTHER" id="PTHR10283:SF92">
    <property type="entry name" value="LOW-AFFINITY PHOSPHATE TRANSPORTER PHO91"/>
    <property type="match status" value="1"/>
</dbReference>
<feature type="transmembrane region" description="Helical" evidence="6">
    <location>
        <begin position="146"/>
        <end position="175"/>
    </location>
</feature>
<dbReference type="InterPro" id="IPR004680">
    <property type="entry name" value="Cit_transptr-like_dom"/>
</dbReference>
<feature type="transmembrane region" description="Helical" evidence="6">
    <location>
        <begin position="187"/>
        <end position="209"/>
    </location>
</feature>
<dbReference type="AlphaFoldDB" id="A0A223MUR4"/>
<keyword evidence="4 6" id="KW-1133">Transmembrane helix</keyword>
<feature type="transmembrane region" description="Helical" evidence="6">
    <location>
        <begin position="272"/>
        <end position="292"/>
    </location>
</feature>
<evidence type="ECO:0000313" key="8">
    <source>
        <dbReference type="EMBL" id="ASU21299.1"/>
    </source>
</evidence>
<dbReference type="CDD" id="cd01115">
    <property type="entry name" value="SLC13_permease"/>
    <property type="match status" value="1"/>
</dbReference>
<evidence type="ECO:0000313" key="9">
    <source>
        <dbReference type="Proteomes" id="UP000215148"/>
    </source>
</evidence>